<organism evidence="3">
    <name type="scientific">Palpitomonas bilix</name>
    <dbReference type="NCBI Taxonomy" id="652834"/>
    <lineage>
        <taxon>Eukaryota</taxon>
        <taxon>Eukaryota incertae sedis</taxon>
    </lineage>
</organism>
<feature type="region of interest" description="Disordered" evidence="1">
    <location>
        <begin position="50"/>
        <end position="69"/>
    </location>
</feature>
<protein>
    <recommendedName>
        <fullName evidence="2">PCFS4-like zinc finger domain-containing protein</fullName>
    </recommendedName>
</protein>
<dbReference type="InterPro" id="IPR045154">
    <property type="entry name" value="PCF11-like"/>
</dbReference>
<proteinExistence type="predicted"/>
<dbReference type="InterPro" id="IPR057242">
    <property type="entry name" value="PCFS4-like"/>
</dbReference>
<dbReference type="AlphaFoldDB" id="A0A7S3CYT2"/>
<dbReference type="EMBL" id="HBIB01005720">
    <property type="protein sequence ID" value="CAE0241294.1"/>
    <property type="molecule type" value="Transcribed_RNA"/>
</dbReference>
<name>A0A7S3CYT2_9EUKA</name>
<dbReference type="GO" id="GO:0000993">
    <property type="term" value="F:RNA polymerase II complex binding"/>
    <property type="evidence" value="ECO:0007669"/>
    <property type="project" value="InterPro"/>
</dbReference>
<dbReference type="GO" id="GO:0003729">
    <property type="term" value="F:mRNA binding"/>
    <property type="evidence" value="ECO:0007669"/>
    <property type="project" value="InterPro"/>
</dbReference>
<dbReference type="PANTHER" id="PTHR15921">
    <property type="entry name" value="PRE-MRNA CLEAVAGE COMPLEX II"/>
    <property type="match status" value="1"/>
</dbReference>
<dbReference type="Pfam" id="PF23228">
    <property type="entry name" value="zf_PCFS4"/>
    <property type="match status" value="1"/>
</dbReference>
<feature type="compositionally biased region" description="Basic and acidic residues" evidence="1">
    <location>
        <begin position="52"/>
        <end position="69"/>
    </location>
</feature>
<evidence type="ECO:0000259" key="2">
    <source>
        <dbReference type="Pfam" id="PF23228"/>
    </source>
</evidence>
<dbReference type="GO" id="GO:0005737">
    <property type="term" value="C:cytoplasm"/>
    <property type="evidence" value="ECO:0007669"/>
    <property type="project" value="TreeGrafter"/>
</dbReference>
<sequence length="120" mass="13811">MDDHRDMHFRKARGQVLSQSRPWYAPIKEWESGQNIDVVEEGKARFQIPSESAKKSENGRKKMGVKVRDNTKNQDVCALSGEKLKRVFDEDEDEWVYEGTVWMDGPGSEIVLKEVLDARG</sequence>
<dbReference type="PANTHER" id="PTHR15921:SF3">
    <property type="entry name" value="PRE-MRNA CLEAVAGE COMPLEX 2 PROTEIN PCF11"/>
    <property type="match status" value="1"/>
</dbReference>
<gene>
    <name evidence="3" type="ORF">PBIL07802_LOCUS3456</name>
</gene>
<feature type="domain" description="PCFS4-like zinc finger" evidence="2">
    <location>
        <begin position="72"/>
        <end position="108"/>
    </location>
</feature>
<dbReference type="GO" id="GO:0006369">
    <property type="term" value="P:termination of RNA polymerase II transcription"/>
    <property type="evidence" value="ECO:0007669"/>
    <property type="project" value="InterPro"/>
</dbReference>
<evidence type="ECO:0000313" key="3">
    <source>
        <dbReference type="EMBL" id="CAE0241294.1"/>
    </source>
</evidence>
<accession>A0A7S3CYT2</accession>
<evidence type="ECO:0000256" key="1">
    <source>
        <dbReference type="SAM" id="MobiDB-lite"/>
    </source>
</evidence>
<dbReference type="GO" id="GO:0031124">
    <property type="term" value="P:mRNA 3'-end processing"/>
    <property type="evidence" value="ECO:0007669"/>
    <property type="project" value="InterPro"/>
</dbReference>
<dbReference type="GO" id="GO:0005849">
    <property type="term" value="C:mRNA cleavage factor complex"/>
    <property type="evidence" value="ECO:0007669"/>
    <property type="project" value="TreeGrafter"/>
</dbReference>
<reference evidence="3" key="1">
    <citation type="submission" date="2021-01" db="EMBL/GenBank/DDBJ databases">
        <authorList>
            <person name="Corre E."/>
            <person name="Pelletier E."/>
            <person name="Niang G."/>
            <person name="Scheremetjew M."/>
            <person name="Finn R."/>
            <person name="Kale V."/>
            <person name="Holt S."/>
            <person name="Cochrane G."/>
            <person name="Meng A."/>
            <person name="Brown T."/>
            <person name="Cohen L."/>
        </authorList>
    </citation>
    <scope>NUCLEOTIDE SEQUENCE</scope>
    <source>
        <strain evidence="3">NIES-2562</strain>
    </source>
</reference>